<evidence type="ECO:0000256" key="5">
    <source>
        <dbReference type="SAM" id="MobiDB-lite"/>
    </source>
</evidence>
<feature type="transmembrane region" description="Helical" evidence="6">
    <location>
        <begin position="320"/>
        <end position="342"/>
    </location>
</feature>
<evidence type="ECO:0000256" key="1">
    <source>
        <dbReference type="ARBA" id="ARBA00004141"/>
    </source>
</evidence>
<keyword evidence="2 6" id="KW-0812">Transmembrane</keyword>
<gene>
    <name evidence="8" type="ORF">B0A48_01321</name>
</gene>
<dbReference type="SUPFAM" id="SSF103473">
    <property type="entry name" value="MFS general substrate transporter"/>
    <property type="match status" value="1"/>
</dbReference>
<evidence type="ECO:0000313" key="9">
    <source>
        <dbReference type="Proteomes" id="UP000192596"/>
    </source>
</evidence>
<feature type="transmembrane region" description="Helical" evidence="6">
    <location>
        <begin position="396"/>
        <end position="420"/>
    </location>
</feature>
<proteinExistence type="predicted"/>
<feature type="transmembrane region" description="Helical" evidence="6">
    <location>
        <begin position="167"/>
        <end position="186"/>
    </location>
</feature>
<dbReference type="PANTHER" id="PTHR23501">
    <property type="entry name" value="MAJOR FACILITATOR SUPERFAMILY"/>
    <property type="match status" value="1"/>
</dbReference>
<feature type="region of interest" description="Disordered" evidence="5">
    <location>
        <begin position="592"/>
        <end position="614"/>
    </location>
</feature>
<feature type="compositionally biased region" description="Polar residues" evidence="5">
    <location>
        <begin position="603"/>
        <end position="614"/>
    </location>
</feature>
<dbReference type="InterPro" id="IPR011701">
    <property type="entry name" value="MFS"/>
</dbReference>
<organism evidence="8 9">
    <name type="scientific">Cryoendolithus antarcticus</name>
    <dbReference type="NCBI Taxonomy" id="1507870"/>
    <lineage>
        <taxon>Eukaryota</taxon>
        <taxon>Fungi</taxon>
        <taxon>Dikarya</taxon>
        <taxon>Ascomycota</taxon>
        <taxon>Pezizomycotina</taxon>
        <taxon>Dothideomycetes</taxon>
        <taxon>Dothideomycetidae</taxon>
        <taxon>Cladosporiales</taxon>
        <taxon>Cladosporiaceae</taxon>
        <taxon>Cryoendolithus</taxon>
    </lineage>
</organism>
<feature type="transmembrane region" description="Helical" evidence="6">
    <location>
        <begin position="297"/>
        <end position="314"/>
    </location>
</feature>
<dbReference type="InParanoid" id="A0A1V8TSX8"/>
<sequence length="614" mass="65612">MDNRRSEESATERNDTAFTTTTMDVIPPPQPPSPTLSNPWTATQTPRYADYIASKTASTPLPTKPLVSPTSTPVPDLHDVPLEDGPSATATWTPSRQVKTVLAGQAFCVFIVSLDMTILVATLPSVAKALDANATQAFWIAASYLLASAVVQPLVPGLADIFGRRSVVFGAVLAFTMGSIVCATAKSVGAILGGRVIQGIGGGGILSANLVVLSDLIPLRQRSRFLGLIQLVFACGTNLAPIIGGALVKSSGGWRWLFWINLPFCAIGLAIIPFLLRYERPPSTVYEKLSNIDWVGAALLIVSATSFLVGISWGGNQFDWRSAAVLVPLVVGAAGVVGTVFYERKYAKVPFLRWSLFQERSAVAAYACTVLQGFLLFALSYYLVLYMLACKLYTPIVSGAALLPFAMTVIPVSGITGIVITRLGHYRRLVWLGWGLSVAGIALMIVLDVGTSAAAWVFIFMLAGAGQGLLLIAHSIAIQASCRPSDAAHASSMYSFMRGFGLCLGVVIGGTIFQNFFRHRLADLSLPIIIAHNAEGFVPALQGMSGVLPVKEQLQGAYAFGLRRLWEVLTGVAVCGLAISMAIEEKTLDTDHESEHVLKGSERSSTMTQLDREK</sequence>
<feature type="transmembrane region" description="Helical" evidence="6">
    <location>
        <begin position="363"/>
        <end position="384"/>
    </location>
</feature>
<evidence type="ECO:0000256" key="3">
    <source>
        <dbReference type="ARBA" id="ARBA00022989"/>
    </source>
</evidence>
<feature type="compositionally biased region" description="Basic and acidic residues" evidence="5">
    <location>
        <begin position="592"/>
        <end position="602"/>
    </location>
</feature>
<protein>
    <recommendedName>
        <fullName evidence="7">Major facilitator superfamily (MFS) profile domain-containing protein</fullName>
    </recommendedName>
</protein>
<feature type="transmembrane region" description="Helical" evidence="6">
    <location>
        <begin position="499"/>
        <end position="517"/>
    </location>
</feature>
<evidence type="ECO:0000256" key="2">
    <source>
        <dbReference type="ARBA" id="ARBA00022692"/>
    </source>
</evidence>
<dbReference type="Proteomes" id="UP000192596">
    <property type="component" value="Unassembled WGS sequence"/>
</dbReference>
<dbReference type="Gene3D" id="1.20.1250.20">
    <property type="entry name" value="MFS general substrate transporter like domains"/>
    <property type="match status" value="1"/>
</dbReference>
<name>A0A1V8TSX8_9PEZI</name>
<feature type="transmembrane region" description="Helical" evidence="6">
    <location>
        <begin position="429"/>
        <end position="447"/>
    </location>
</feature>
<dbReference type="Gene3D" id="1.20.1720.10">
    <property type="entry name" value="Multidrug resistance protein D"/>
    <property type="match status" value="1"/>
</dbReference>
<evidence type="ECO:0000313" key="8">
    <source>
        <dbReference type="EMBL" id="OQO14444.1"/>
    </source>
</evidence>
<keyword evidence="3 6" id="KW-1133">Transmembrane helix</keyword>
<comment type="caution">
    <text evidence="8">The sequence shown here is derived from an EMBL/GenBank/DDBJ whole genome shotgun (WGS) entry which is preliminary data.</text>
</comment>
<feature type="compositionally biased region" description="Basic and acidic residues" evidence="5">
    <location>
        <begin position="1"/>
        <end position="15"/>
    </location>
</feature>
<feature type="transmembrane region" description="Helical" evidence="6">
    <location>
        <begin position="453"/>
        <end position="478"/>
    </location>
</feature>
<dbReference type="OrthoDB" id="2351791at2759"/>
<reference evidence="9" key="1">
    <citation type="submission" date="2017-03" db="EMBL/GenBank/DDBJ databases">
        <title>Genomes of endolithic fungi from Antarctica.</title>
        <authorList>
            <person name="Coleine C."/>
            <person name="Masonjones S."/>
            <person name="Stajich J.E."/>
        </authorList>
    </citation>
    <scope>NUCLEOTIDE SEQUENCE [LARGE SCALE GENOMIC DNA]</scope>
    <source>
        <strain evidence="9">CCFEE 5527</strain>
    </source>
</reference>
<dbReference type="PROSITE" id="PS50850">
    <property type="entry name" value="MFS"/>
    <property type="match status" value="1"/>
</dbReference>
<feature type="transmembrane region" description="Helical" evidence="6">
    <location>
        <begin position="101"/>
        <end position="124"/>
    </location>
</feature>
<evidence type="ECO:0000256" key="6">
    <source>
        <dbReference type="SAM" id="Phobius"/>
    </source>
</evidence>
<dbReference type="GO" id="GO:0005886">
    <property type="term" value="C:plasma membrane"/>
    <property type="evidence" value="ECO:0007669"/>
    <property type="project" value="TreeGrafter"/>
</dbReference>
<dbReference type="Pfam" id="PF07690">
    <property type="entry name" value="MFS_1"/>
    <property type="match status" value="1"/>
</dbReference>
<accession>A0A1V8TSX8</accession>
<dbReference type="PANTHER" id="PTHR23501:SF59">
    <property type="entry name" value="MAJOR FACILITATOR SUPERFAMILY (MFS) PROFILE DOMAIN-CONTAINING PROTEIN-RELATED"/>
    <property type="match status" value="1"/>
</dbReference>
<keyword evidence="4 6" id="KW-0472">Membrane</keyword>
<feature type="transmembrane region" description="Helical" evidence="6">
    <location>
        <begin position="136"/>
        <end position="155"/>
    </location>
</feature>
<feature type="transmembrane region" description="Helical" evidence="6">
    <location>
        <begin position="192"/>
        <end position="213"/>
    </location>
</feature>
<evidence type="ECO:0000256" key="4">
    <source>
        <dbReference type="ARBA" id="ARBA00023136"/>
    </source>
</evidence>
<evidence type="ECO:0000259" key="7">
    <source>
        <dbReference type="PROSITE" id="PS50850"/>
    </source>
</evidence>
<feature type="region of interest" description="Disordered" evidence="5">
    <location>
        <begin position="1"/>
        <end position="41"/>
    </location>
</feature>
<dbReference type="InterPro" id="IPR036259">
    <property type="entry name" value="MFS_trans_sf"/>
</dbReference>
<dbReference type="InterPro" id="IPR020846">
    <property type="entry name" value="MFS_dom"/>
</dbReference>
<feature type="transmembrane region" description="Helical" evidence="6">
    <location>
        <begin position="225"/>
        <end position="244"/>
    </location>
</feature>
<dbReference type="AlphaFoldDB" id="A0A1V8TSX8"/>
<comment type="subcellular location">
    <subcellularLocation>
        <location evidence="1">Membrane</location>
        <topology evidence="1">Multi-pass membrane protein</topology>
    </subcellularLocation>
</comment>
<keyword evidence="9" id="KW-1185">Reference proteome</keyword>
<feature type="domain" description="Major facilitator superfamily (MFS) profile" evidence="7">
    <location>
        <begin position="101"/>
        <end position="588"/>
    </location>
</feature>
<feature type="transmembrane region" description="Helical" evidence="6">
    <location>
        <begin position="256"/>
        <end position="276"/>
    </location>
</feature>
<dbReference type="EMBL" id="NAJO01000002">
    <property type="protein sequence ID" value="OQO14444.1"/>
    <property type="molecule type" value="Genomic_DNA"/>
</dbReference>
<dbReference type="GO" id="GO:0022857">
    <property type="term" value="F:transmembrane transporter activity"/>
    <property type="evidence" value="ECO:0007669"/>
    <property type="project" value="InterPro"/>
</dbReference>